<dbReference type="GO" id="GO:0031640">
    <property type="term" value="P:killing of cells of another organism"/>
    <property type="evidence" value="ECO:0007669"/>
    <property type="project" value="UniProtKB-KW"/>
</dbReference>
<reference evidence="6 7" key="1">
    <citation type="submission" date="2018-01" db="EMBL/GenBank/DDBJ databases">
        <title>G. obscuriglobus.</title>
        <authorList>
            <person name="Franke J."/>
            <person name="Blomberg W."/>
            <person name="Selmecki A."/>
        </authorList>
    </citation>
    <scope>NUCLEOTIDE SEQUENCE [LARGE SCALE GENOMIC DNA]</scope>
    <source>
        <strain evidence="6 7">DSM 5831</strain>
    </source>
</reference>
<keyword evidence="4" id="KW-0732">Signal</keyword>
<feature type="region of interest" description="Disordered" evidence="3">
    <location>
        <begin position="34"/>
        <end position="59"/>
    </location>
</feature>
<feature type="signal peptide" evidence="4">
    <location>
        <begin position="1"/>
        <end position="20"/>
    </location>
</feature>
<dbReference type="Proteomes" id="UP000245802">
    <property type="component" value="Chromosome"/>
</dbReference>
<sequence length="227" mass="24616">MIRLPFAACLLAIVVTTSTAANDDLKVPRGQLTFDAEGNDDPKSVHFSRRPHVPSASSGVTIGRGYDLKERSIAQAEKDLTAAGVPGPTAKSLADGAGKKGDDAKAYVKANLAEVEITRAQQKALFAISYDEAAADVKRICEKNDVVETYGKVDWDKLDPKVRDVLVDLRFRGDYTPASRKLVQPLAVKNDSVGLAKVMADPANWPGVPKDRIERRKAYLVQATGRR</sequence>
<evidence type="ECO:0000256" key="1">
    <source>
        <dbReference type="ARBA" id="ARBA00022529"/>
    </source>
</evidence>
<evidence type="ECO:0000313" key="7">
    <source>
        <dbReference type="Proteomes" id="UP000245802"/>
    </source>
</evidence>
<dbReference type="GO" id="GO:0042742">
    <property type="term" value="P:defense response to bacterium"/>
    <property type="evidence" value="ECO:0007669"/>
    <property type="project" value="UniProtKB-KW"/>
</dbReference>
<feature type="domain" description="Pesticin C-terminal" evidence="5">
    <location>
        <begin position="55"/>
        <end position="171"/>
    </location>
</feature>
<keyword evidence="2" id="KW-0081">Bacteriolytic enzyme</keyword>
<dbReference type="OrthoDB" id="436909at2"/>
<name>A0A2Z3H7J1_9BACT</name>
<feature type="chain" id="PRO_5016269376" description="Pesticin C-terminal domain-containing protein" evidence="4">
    <location>
        <begin position="21"/>
        <end position="227"/>
    </location>
</feature>
<dbReference type="Pfam" id="PF16754">
    <property type="entry name" value="Pesticin"/>
    <property type="match status" value="1"/>
</dbReference>
<organism evidence="6 7">
    <name type="scientific">Gemmata obscuriglobus</name>
    <dbReference type="NCBI Taxonomy" id="114"/>
    <lineage>
        <taxon>Bacteria</taxon>
        <taxon>Pseudomonadati</taxon>
        <taxon>Planctomycetota</taxon>
        <taxon>Planctomycetia</taxon>
        <taxon>Gemmatales</taxon>
        <taxon>Gemmataceae</taxon>
        <taxon>Gemmata</taxon>
    </lineage>
</organism>
<dbReference type="EMBL" id="CP025958">
    <property type="protein sequence ID" value="AWM36980.1"/>
    <property type="molecule type" value="Genomic_DNA"/>
</dbReference>
<evidence type="ECO:0000256" key="4">
    <source>
        <dbReference type="SAM" id="SignalP"/>
    </source>
</evidence>
<dbReference type="CDD" id="cd16903">
    <property type="entry name" value="pesticin_lyz-like"/>
    <property type="match status" value="1"/>
</dbReference>
<dbReference type="AlphaFoldDB" id="A0A2Z3H7J1"/>
<proteinExistence type="predicted"/>
<evidence type="ECO:0000313" key="6">
    <source>
        <dbReference type="EMBL" id="AWM36980.1"/>
    </source>
</evidence>
<evidence type="ECO:0000256" key="3">
    <source>
        <dbReference type="SAM" id="MobiDB-lite"/>
    </source>
</evidence>
<keyword evidence="1" id="KW-0929">Antimicrobial</keyword>
<dbReference type="RefSeq" id="WP_010033176.1">
    <property type="nucleotide sequence ID" value="NZ_CP025958.1"/>
</dbReference>
<keyword evidence="7" id="KW-1185">Reference proteome</keyword>
<dbReference type="KEGG" id="gog:C1280_08070"/>
<dbReference type="InterPro" id="IPR023347">
    <property type="entry name" value="Lysozyme_dom_sf"/>
</dbReference>
<dbReference type="GO" id="GO:0003796">
    <property type="term" value="F:lysozyme activity"/>
    <property type="evidence" value="ECO:0007669"/>
    <property type="project" value="InterPro"/>
</dbReference>
<gene>
    <name evidence="6" type="ORF">C1280_08070</name>
</gene>
<evidence type="ECO:0000256" key="2">
    <source>
        <dbReference type="ARBA" id="ARBA00022638"/>
    </source>
</evidence>
<protein>
    <recommendedName>
        <fullName evidence="5">Pesticin C-terminal domain-containing protein</fullName>
    </recommendedName>
</protein>
<accession>A0A2Z3H7J1</accession>
<dbReference type="InterPro" id="IPR031922">
    <property type="entry name" value="Pesticin_C"/>
</dbReference>
<dbReference type="Gene3D" id="1.10.530.40">
    <property type="match status" value="1"/>
</dbReference>
<evidence type="ECO:0000259" key="5">
    <source>
        <dbReference type="Pfam" id="PF16754"/>
    </source>
</evidence>